<name>A8AJL3_CITK8</name>
<dbReference type="InterPro" id="IPR000873">
    <property type="entry name" value="AMP-dep_synth/lig_dom"/>
</dbReference>
<keyword evidence="6" id="KW-1185">Reference proteome</keyword>
<evidence type="ECO:0008006" key="7">
    <source>
        <dbReference type="Google" id="ProtNLM"/>
    </source>
</evidence>
<comment type="pathway">
    <text evidence="1">Siderophore biosynthesis.</text>
</comment>
<reference evidence="5 6" key="1">
    <citation type="submission" date="2007-08" db="EMBL/GenBank/DDBJ databases">
        <authorList>
            <consortium name="The Citrobacter koseri Genome Sequencing Project"/>
            <person name="McClelland M."/>
            <person name="Sanderson E.K."/>
            <person name="Porwollik S."/>
            <person name="Spieth J."/>
            <person name="Clifton W.S."/>
            <person name="Latreille P."/>
            <person name="Courtney L."/>
            <person name="Wang C."/>
            <person name="Pepin K."/>
            <person name="Bhonagiri V."/>
            <person name="Nash W."/>
            <person name="Johnson M."/>
            <person name="Thiruvilangam P."/>
            <person name="Wilson R."/>
        </authorList>
    </citation>
    <scope>NUCLEOTIDE SEQUENCE [LARGE SCALE GENOMIC DNA]</scope>
    <source>
        <strain evidence="6">ATCC BAA-895 / CDC 4225-83 / SGSC4696</strain>
    </source>
</reference>
<feature type="domain" description="AMP-dependent synthetase/ligase" evidence="3">
    <location>
        <begin position="37"/>
        <end position="396"/>
    </location>
</feature>
<dbReference type="KEGG" id="cko:CKO_02567"/>
<dbReference type="EMBL" id="CP000822">
    <property type="protein sequence ID" value="ABV13676.1"/>
    <property type="molecule type" value="Genomic_DNA"/>
</dbReference>
<evidence type="ECO:0000313" key="6">
    <source>
        <dbReference type="Proteomes" id="UP000008148"/>
    </source>
</evidence>
<dbReference type="GO" id="GO:0019290">
    <property type="term" value="P:siderophore biosynthetic process"/>
    <property type="evidence" value="ECO:0007669"/>
    <property type="project" value="InterPro"/>
</dbReference>
<dbReference type="InterPro" id="IPR042099">
    <property type="entry name" value="ANL_N_sf"/>
</dbReference>
<dbReference type="AlphaFoldDB" id="A8AJL3"/>
<protein>
    <recommendedName>
        <fullName evidence="7">Enterobactin synthase subunit E</fullName>
    </recommendedName>
</protein>
<sequence>MMTIPFTRWPEEFARRYREKGYWQDLPLTDILTRHADGDKTAVIDGDRHLSYRELNQAADNLACSLRRQGIKPGETALVQLGNVAELYITFFALLKLGVAPVLALFSHQRTELNAYAKQIEPALVIADRQHALFTGDDFLNTFIAEHNSVRVVLLLNDTGEHNLQTAIDQPAVDFTATPSPADEVAYFQLSGGTTGTPKLIPRTHNDYYYSVRRSNEICHFTEATRFLCAIPAAHNYAMSSPGSLGVFLAQGTVVLAADPSATLCFPLIEKHQINSTALVPPAVSLWLQAIQEWGSNAQLASLKLLQVGGARLSATLAARIPAEIGCQLQQVFGMAEGLVNYTRLDDSPERIINTQGCPMCPDDEVWVADADGNPLPQGETGRLMTRGPYTFRGYFKSPEHNASAFDANGFYCSGDLISIDPDGYITVQGREKDQINRGGEKIAAEEIENLLLRHPAVIHAALVSMEDELMGEKSCAWLVVKEPLRAVQIRRFLREQGVAEFKLPDRVECVEALPLTPVGKVDKKQLRQWLASRSLT</sequence>
<dbReference type="Pfam" id="PF13193">
    <property type="entry name" value="AMP-binding_C"/>
    <property type="match status" value="1"/>
</dbReference>
<dbReference type="STRING" id="290338.CKO_02567"/>
<dbReference type="PANTHER" id="PTHR43767:SF1">
    <property type="entry name" value="NONRIBOSOMAL PEPTIDE SYNTHASE PES1 (EUROFUNG)-RELATED"/>
    <property type="match status" value="1"/>
</dbReference>
<proteinExistence type="predicted"/>
<dbReference type="SUPFAM" id="SSF56801">
    <property type="entry name" value="Acetyl-CoA synthetase-like"/>
    <property type="match status" value="1"/>
</dbReference>
<evidence type="ECO:0000256" key="1">
    <source>
        <dbReference type="ARBA" id="ARBA00004924"/>
    </source>
</evidence>
<dbReference type="InterPro" id="IPR050237">
    <property type="entry name" value="ATP-dep_AMP-bd_enzyme"/>
</dbReference>
<dbReference type="GO" id="GO:0008668">
    <property type="term" value="F:2,3-dihydroxybenzoate--[aryl-carrier protein] ligase"/>
    <property type="evidence" value="ECO:0007669"/>
    <property type="project" value="InterPro"/>
</dbReference>
<dbReference type="Gene3D" id="3.30.300.30">
    <property type="match status" value="1"/>
</dbReference>
<dbReference type="CDD" id="cd05920">
    <property type="entry name" value="23DHB-AMP_lg"/>
    <property type="match status" value="1"/>
</dbReference>
<organism evidence="5 6">
    <name type="scientific">Citrobacter koseri (strain ATCC BAA-895 / CDC 4225-83 / SGSC4696)</name>
    <dbReference type="NCBI Taxonomy" id="290338"/>
    <lineage>
        <taxon>Bacteria</taxon>
        <taxon>Pseudomonadati</taxon>
        <taxon>Pseudomonadota</taxon>
        <taxon>Gammaproteobacteria</taxon>
        <taxon>Enterobacterales</taxon>
        <taxon>Enterobacteriaceae</taxon>
        <taxon>Citrobacter</taxon>
    </lineage>
</organism>
<evidence type="ECO:0000259" key="3">
    <source>
        <dbReference type="Pfam" id="PF00501"/>
    </source>
</evidence>
<evidence type="ECO:0000313" key="5">
    <source>
        <dbReference type="EMBL" id="ABV13676.1"/>
    </source>
</evidence>
<gene>
    <name evidence="5" type="ordered locus">CKO_02567</name>
</gene>
<evidence type="ECO:0000256" key="2">
    <source>
        <dbReference type="ARBA" id="ARBA00022598"/>
    </source>
</evidence>
<dbReference type="HOGENOM" id="CLU_000022_59_7_6"/>
<dbReference type="PANTHER" id="PTHR43767">
    <property type="entry name" value="LONG-CHAIN-FATTY-ACID--COA LIGASE"/>
    <property type="match status" value="1"/>
</dbReference>
<evidence type="ECO:0000259" key="4">
    <source>
        <dbReference type="Pfam" id="PF13193"/>
    </source>
</evidence>
<dbReference type="PROSITE" id="PS00455">
    <property type="entry name" value="AMP_BINDING"/>
    <property type="match status" value="1"/>
</dbReference>
<dbReference type="Proteomes" id="UP000008148">
    <property type="component" value="Chromosome"/>
</dbReference>
<dbReference type="NCBIfam" id="NF008192">
    <property type="entry name" value="PRK10946.1"/>
    <property type="match status" value="1"/>
</dbReference>
<dbReference type="NCBIfam" id="TIGR02275">
    <property type="entry name" value="DHB_AMP_lig"/>
    <property type="match status" value="1"/>
</dbReference>
<dbReference type="Pfam" id="PF00501">
    <property type="entry name" value="AMP-binding"/>
    <property type="match status" value="1"/>
</dbReference>
<keyword evidence="2" id="KW-0436">Ligase</keyword>
<dbReference type="InterPro" id="IPR020845">
    <property type="entry name" value="AMP-binding_CS"/>
</dbReference>
<dbReference type="Gene3D" id="3.40.50.12780">
    <property type="entry name" value="N-terminal domain of ligase-like"/>
    <property type="match status" value="1"/>
</dbReference>
<dbReference type="FunFam" id="2.30.38.10:FF:000003">
    <property type="entry name" value="Vibriobactin-specific 2,3-dihydroxybenzoate-AMP ligase"/>
    <property type="match status" value="1"/>
</dbReference>
<feature type="domain" description="AMP-binding enzyme C-terminal" evidence="4">
    <location>
        <begin position="447"/>
        <end position="521"/>
    </location>
</feature>
<accession>A8AJL3</accession>
<dbReference type="InterPro" id="IPR025110">
    <property type="entry name" value="AMP-bd_C"/>
</dbReference>
<dbReference type="InterPro" id="IPR045851">
    <property type="entry name" value="AMP-bd_C_sf"/>
</dbReference>
<dbReference type="InterPro" id="IPR011963">
    <property type="entry name" value="DHB_AMP_lig"/>
</dbReference>